<evidence type="ECO:0000256" key="4">
    <source>
        <dbReference type="PIRSR" id="PIRSR006806-1"/>
    </source>
</evidence>
<dbReference type="GO" id="GO:0030272">
    <property type="term" value="F:5-formyltetrahydrofolate cyclo-ligase activity"/>
    <property type="evidence" value="ECO:0007669"/>
    <property type="project" value="UniProtKB-EC"/>
</dbReference>
<protein>
    <recommendedName>
        <fullName evidence="5">5-formyltetrahydrofolate cyclo-ligase</fullName>
        <ecNumber evidence="5">6.3.3.2</ecNumber>
    </recommendedName>
</protein>
<keyword evidence="2 4" id="KW-0547">Nucleotide-binding</keyword>
<dbReference type="GO" id="GO:0046872">
    <property type="term" value="F:metal ion binding"/>
    <property type="evidence" value="ECO:0007669"/>
    <property type="project" value="UniProtKB-KW"/>
</dbReference>
<dbReference type="PIRSF" id="PIRSF006806">
    <property type="entry name" value="FTHF_cligase"/>
    <property type="match status" value="1"/>
</dbReference>
<feature type="binding site" evidence="4">
    <location>
        <position position="56"/>
    </location>
    <ligand>
        <name>substrate</name>
    </ligand>
</feature>
<evidence type="ECO:0000313" key="6">
    <source>
        <dbReference type="EMBL" id="MDT2810826.1"/>
    </source>
</evidence>
<evidence type="ECO:0000256" key="2">
    <source>
        <dbReference type="ARBA" id="ARBA00022741"/>
    </source>
</evidence>
<evidence type="ECO:0000313" key="7">
    <source>
        <dbReference type="Proteomes" id="UP001256711"/>
    </source>
</evidence>
<dbReference type="InterPro" id="IPR037171">
    <property type="entry name" value="NagB/RpiA_transferase-like"/>
</dbReference>
<feature type="binding site" evidence="4">
    <location>
        <begin position="132"/>
        <end position="140"/>
    </location>
    <ligand>
        <name>ATP</name>
        <dbReference type="ChEBI" id="CHEBI:30616"/>
    </ligand>
</feature>
<organism evidence="6 7">
    <name type="scientific">Enterococcus asini</name>
    <dbReference type="NCBI Taxonomy" id="57732"/>
    <lineage>
        <taxon>Bacteria</taxon>
        <taxon>Bacillati</taxon>
        <taxon>Bacillota</taxon>
        <taxon>Bacilli</taxon>
        <taxon>Lactobacillales</taxon>
        <taxon>Enterococcaceae</taxon>
        <taxon>Enterococcus</taxon>
    </lineage>
</organism>
<keyword evidence="3 4" id="KW-0067">ATP-binding</keyword>
<dbReference type="GO" id="GO:0009396">
    <property type="term" value="P:folic acid-containing compound biosynthetic process"/>
    <property type="evidence" value="ECO:0007669"/>
    <property type="project" value="TreeGrafter"/>
</dbReference>
<keyword evidence="5" id="KW-0479">Metal-binding</keyword>
<dbReference type="InterPro" id="IPR002698">
    <property type="entry name" value="FTHF_cligase"/>
</dbReference>
<reference evidence="6" key="1">
    <citation type="submission" date="2023-03" db="EMBL/GenBank/DDBJ databases">
        <authorList>
            <person name="Shen W."/>
            <person name="Cai J."/>
        </authorList>
    </citation>
    <scope>NUCLEOTIDE SEQUENCE</scope>
    <source>
        <strain evidence="6">B226-2</strain>
    </source>
</reference>
<evidence type="ECO:0000256" key="3">
    <source>
        <dbReference type="ARBA" id="ARBA00022840"/>
    </source>
</evidence>
<dbReference type="EMBL" id="JARQBJ010000004">
    <property type="protein sequence ID" value="MDT2810826.1"/>
    <property type="molecule type" value="Genomic_DNA"/>
</dbReference>
<dbReference type="PANTHER" id="PTHR23407:SF1">
    <property type="entry name" value="5-FORMYLTETRAHYDROFOLATE CYCLO-LIGASE"/>
    <property type="match status" value="1"/>
</dbReference>
<dbReference type="EC" id="6.3.3.2" evidence="5"/>
<dbReference type="SUPFAM" id="SSF100950">
    <property type="entry name" value="NagB/RpiA/CoA transferase-like"/>
    <property type="match status" value="1"/>
</dbReference>
<dbReference type="AlphaFoldDB" id="A0AAW8TZD6"/>
<accession>A0AAW8TZD6</accession>
<keyword evidence="6" id="KW-0436">Ligase</keyword>
<proteinExistence type="inferred from homology"/>
<gene>
    <name evidence="6" type="ORF">P7H43_10025</name>
</gene>
<name>A0AAW8TZD6_9ENTE</name>
<dbReference type="GO" id="GO:0035999">
    <property type="term" value="P:tetrahydrofolate interconversion"/>
    <property type="evidence" value="ECO:0007669"/>
    <property type="project" value="TreeGrafter"/>
</dbReference>
<comment type="catalytic activity">
    <reaction evidence="5">
        <text>(6S)-5-formyl-5,6,7,8-tetrahydrofolate + ATP = (6R)-5,10-methenyltetrahydrofolate + ADP + phosphate</text>
        <dbReference type="Rhea" id="RHEA:10488"/>
        <dbReference type="ChEBI" id="CHEBI:30616"/>
        <dbReference type="ChEBI" id="CHEBI:43474"/>
        <dbReference type="ChEBI" id="CHEBI:57455"/>
        <dbReference type="ChEBI" id="CHEBI:57457"/>
        <dbReference type="ChEBI" id="CHEBI:456216"/>
        <dbReference type="EC" id="6.3.3.2"/>
    </reaction>
</comment>
<evidence type="ECO:0000256" key="1">
    <source>
        <dbReference type="ARBA" id="ARBA00010638"/>
    </source>
</evidence>
<comment type="cofactor">
    <cofactor evidence="5">
        <name>Mg(2+)</name>
        <dbReference type="ChEBI" id="CHEBI:18420"/>
    </cofactor>
</comment>
<keyword evidence="5" id="KW-0460">Magnesium</keyword>
<dbReference type="Pfam" id="PF01812">
    <property type="entry name" value="5-FTHF_cyc-lig"/>
    <property type="match status" value="1"/>
</dbReference>
<sequence length="187" mass="21177">MEKEELRKAGLVALKKLSQQPKRKAAKEAVIRQLLFASEAWQSAQTIGLVRSTKEEFDTQPLFLRGFAEGKRLVVPEVLPGRQLAFHEVFESSAYGLSAFGIEEPLVKQPVAKEAIDLLLVPGVVFSPDGYRIGYGGGYYDRFLADFTGVTRSLVFAEQFSSDWQADKFDVPVQRLLTDWYRREEEK</sequence>
<dbReference type="RefSeq" id="WP_270598384.1">
    <property type="nucleotide sequence ID" value="NZ_JAQESC010000007.1"/>
</dbReference>
<feature type="binding site" evidence="4">
    <location>
        <begin position="3"/>
        <end position="7"/>
    </location>
    <ligand>
        <name>ATP</name>
        <dbReference type="ChEBI" id="CHEBI:30616"/>
    </ligand>
</feature>
<dbReference type="Gene3D" id="3.40.50.10420">
    <property type="entry name" value="NagB/RpiA/CoA transferase-like"/>
    <property type="match status" value="1"/>
</dbReference>
<evidence type="ECO:0000256" key="5">
    <source>
        <dbReference type="RuleBase" id="RU361279"/>
    </source>
</evidence>
<comment type="similarity">
    <text evidence="1 5">Belongs to the 5-formyltetrahydrofolate cyclo-ligase family.</text>
</comment>
<comment type="caution">
    <text evidence="6">The sequence shown here is derived from an EMBL/GenBank/DDBJ whole genome shotgun (WGS) entry which is preliminary data.</text>
</comment>
<dbReference type="NCBIfam" id="TIGR02727">
    <property type="entry name" value="MTHFS_bact"/>
    <property type="match status" value="1"/>
</dbReference>
<dbReference type="GO" id="GO:0005524">
    <property type="term" value="F:ATP binding"/>
    <property type="evidence" value="ECO:0007669"/>
    <property type="project" value="UniProtKB-KW"/>
</dbReference>
<dbReference type="PANTHER" id="PTHR23407">
    <property type="entry name" value="ATPASE INHIBITOR/5-FORMYLTETRAHYDROFOLATE CYCLO-LIGASE"/>
    <property type="match status" value="1"/>
</dbReference>
<dbReference type="Proteomes" id="UP001256711">
    <property type="component" value="Unassembled WGS sequence"/>
</dbReference>
<dbReference type="InterPro" id="IPR024185">
    <property type="entry name" value="FTHF_cligase-like_sf"/>
</dbReference>